<gene>
    <name evidence="2" type="primary">dnaK</name>
    <name evidence="2" type="ORF">PCORN_15726</name>
</gene>
<dbReference type="STRING" id="1265820.PCORN_15726"/>
<evidence type="ECO:0000313" key="2">
    <source>
        <dbReference type="EMBL" id="EUJ26096.1"/>
    </source>
</evidence>
<reference evidence="2 3" key="1">
    <citation type="journal article" date="2014" name="Int. J. Syst. Evol. Microbiol.">
        <title>Listeria floridensis sp. nov., Listeria aquatica sp. nov., Listeria cornellensis sp. nov., Listeria riparia sp. nov. and Listeria grandensis sp. nov., from agricultural and natural environments.</title>
        <authorList>
            <person name="den Bakker H.C."/>
            <person name="Warchocki S."/>
            <person name="Wright E.M."/>
            <person name="Allred A.F."/>
            <person name="Ahlstrom C."/>
            <person name="Manuel C.S."/>
            <person name="Stasiewicz M.J."/>
            <person name="Burrell A."/>
            <person name="Roof S."/>
            <person name="Strawn L."/>
            <person name="Fortes E.D."/>
            <person name="Nightingale K.K."/>
            <person name="Kephart D."/>
            <person name="Wiedmann M."/>
        </authorList>
    </citation>
    <scope>NUCLEOTIDE SEQUENCE [LARGE SCALE GENOMIC DNA]</scope>
    <source>
        <strain evidence="3">FSL F6-969</strain>
    </source>
</reference>
<organism evidence="2 3">
    <name type="scientific">Listeria cornellensis FSL F6-0969</name>
    <dbReference type="NCBI Taxonomy" id="1265820"/>
    <lineage>
        <taxon>Bacteria</taxon>
        <taxon>Bacillati</taxon>
        <taxon>Bacillota</taxon>
        <taxon>Bacilli</taxon>
        <taxon>Bacillales</taxon>
        <taxon>Listeriaceae</taxon>
        <taxon>Listeria</taxon>
    </lineage>
</organism>
<dbReference type="EMBL" id="AODE01000033">
    <property type="protein sequence ID" value="EUJ26096.1"/>
    <property type="molecule type" value="Genomic_DNA"/>
</dbReference>
<comment type="caution">
    <text evidence="2">The sequence shown here is derived from an EMBL/GenBank/DDBJ whole genome shotgun (WGS) entry which is preliminary data.</text>
</comment>
<dbReference type="AlphaFoldDB" id="W7BS75"/>
<proteinExistence type="predicted"/>
<sequence length="49" mass="5341">MQALSVKLYEQAAAEQQAAQGENPEAGTANDDVVDAEFEEVNDDDQEKK</sequence>
<accession>W7BS75</accession>
<name>W7BS75_9LIST</name>
<feature type="region of interest" description="Disordered" evidence="1">
    <location>
        <begin position="13"/>
        <end position="49"/>
    </location>
</feature>
<feature type="compositionally biased region" description="Acidic residues" evidence="1">
    <location>
        <begin position="32"/>
        <end position="49"/>
    </location>
</feature>
<dbReference type="PATRIC" id="fig|1265820.5.peg.3111"/>
<dbReference type="Proteomes" id="UP000019254">
    <property type="component" value="Unassembled WGS sequence"/>
</dbReference>
<keyword evidence="3" id="KW-1185">Reference proteome</keyword>
<feature type="compositionally biased region" description="Low complexity" evidence="1">
    <location>
        <begin position="13"/>
        <end position="26"/>
    </location>
</feature>
<protein>
    <submittedName>
        <fullName evidence="2">Molecular chaperone DnaK</fullName>
    </submittedName>
</protein>
<evidence type="ECO:0000313" key="3">
    <source>
        <dbReference type="Proteomes" id="UP000019254"/>
    </source>
</evidence>
<evidence type="ECO:0000256" key="1">
    <source>
        <dbReference type="SAM" id="MobiDB-lite"/>
    </source>
</evidence>